<gene>
    <name evidence="2" type="ORF">A3F51_02755</name>
</gene>
<comment type="caution">
    <text evidence="2">The sequence shown here is derived from an EMBL/GenBank/DDBJ whole genome shotgun (WGS) entry which is preliminary data.</text>
</comment>
<proteinExistence type="predicted"/>
<dbReference type="PANTHER" id="PTHR37953">
    <property type="entry name" value="UPF0127 PROTEIN MJ1496"/>
    <property type="match status" value="1"/>
</dbReference>
<evidence type="ECO:0000313" key="3">
    <source>
        <dbReference type="Proteomes" id="UP000178089"/>
    </source>
</evidence>
<keyword evidence="1" id="KW-0472">Membrane</keyword>
<evidence type="ECO:0000313" key="2">
    <source>
        <dbReference type="EMBL" id="OHA28671.1"/>
    </source>
</evidence>
<dbReference type="PANTHER" id="PTHR37953:SF1">
    <property type="entry name" value="UPF0127 PROTEIN MJ1496"/>
    <property type="match status" value="1"/>
</dbReference>
<dbReference type="Gene3D" id="2.60.120.1140">
    <property type="entry name" value="Protein of unknown function DUF192"/>
    <property type="match status" value="1"/>
</dbReference>
<keyword evidence="1" id="KW-1133">Transmembrane helix</keyword>
<dbReference type="EMBL" id="MHRT01000010">
    <property type="protein sequence ID" value="OHA28671.1"/>
    <property type="molecule type" value="Genomic_DNA"/>
</dbReference>
<dbReference type="InterPro" id="IPR003795">
    <property type="entry name" value="DUF192"/>
</dbReference>
<keyword evidence="1" id="KW-0812">Transmembrane</keyword>
<dbReference type="Proteomes" id="UP000178089">
    <property type="component" value="Unassembled WGS sequence"/>
</dbReference>
<name>A0A1G2N0E0_9BACT</name>
<dbReference type="STRING" id="1802315.A3F51_02755"/>
<protein>
    <recommendedName>
        <fullName evidence="4">DUF192 domain-containing protein</fullName>
    </recommendedName>
</protein>
<evidence type="ECO:0008006" key="4">
    <source>
        <dbReference type="Google" id="ProtNLM"/>
    </source>
</evidence>
<evidence type="ECO:0000256" key="1">
    <source>
        <dbReference type="SAM" id="Phobius"/>
    </source>
</evidence>
<accession>A0A1G2N0E0</accession>
<dbReference type="AlphaFoldDB" id="A0A1G2N0E0"/>
<dbReference type="InterPro" id="IPR038695">
    <property type="entry name" value="Saro_0823-like_sf"/>
</dbReference>
<dbReference type="Pfam" id="PF02643">
    <property type="entry name" value="DUF192"/>
    <property type="match status" value="1"/>
</dbReference>
<organism evidence="2 3">
    <name type="scientific">Candidatus Taylorbacteria bacterium RIFCSPHIGHO2_12_FULL_45_16</name>
    <dbReference type="NCBI Taxonomy" id="1802315"/>
    <lineage>
        <taxon>Bacteria</taxon>
        <taxon>Candidatus Tayloriibacteriota</taxon>
    </lineage>
</organism>
<reference evidence="2 3" key="1">
    <citation type="journal article" date="2016" name="Nat. Commun.">
        <title>Thousands of microbial genomes shed light on interconnected biogeochemical processes in an aquifer system.</title>
        <authorList>
            <person name="Anantharaman K."/>
            <person name="Brown C.T."/>
            <person name="Hug L.A."/>
            <person name="Sharon I."/>
            <person name="Castelle C.J."/>
            <person name="Probst A.J."/>
            <person name="Thomas B.C."/>
            <person name="Singh A."/>
            <person name="Wilkins M.J."/>
            <person name="Karaoz U."/>
            <person name="Brodie E.L."/>
            <person name="Williams K.H."/>
            <person name="Hubbard S.S."/>
            <person name="Banfield J.F."/>
        </authorList>
    </citation>
    <scope>NUCLEOTIDE SEQUENCE [LARGE SCALE GENOMIC DNA]</scope>
</reference>
<feature type="transmembrane region" description="Helical" evidence="1">
    <location>
        <begin position="12"/>
        <end position="30"/>
    </location>
</feature>
<sequence length="229" mass="24942">MLTQGVNFTMRFIITICAIIIGIGVLWYVARKGMSVDAVPTLQEYVASTTIKISRPVDNQASVAWLASSTILDSLLLGESTVSSAKNVASSTKTTQTITKNTQSDLAVKNTSSLMPIKTPKGIIYAIVAKTPATRQRGLSGHEALDDDQGMLFIFPTPQTPDFWMKDMNFPIDIVWINSDRKIIGVDSDVSQKTYPKTFAPPAEIQFVLEVNAGVAEKLGLKTGIRVVF</sequence>